<sequence length="411" mass="44090">MKKLLIFAGLAVLLVGLPLISKMNRGGDAETVEVHAVGVEAIKSSILASGTLAFREQVQLRSEVIARATAVLVEESDPVGRGELVITLDTESYDAQVEQAEASVRIQQLGIERQRHVVTDLERQYRNAERLVGQKLIDQDSFDALGNRLEVARVELRSQQEALSQARAALAQSQDLLAKTQIVSPIDGIVIAVDIKPGETVIAGTTNIPGSTLMTIADPSEMLVEVLVDEANIASVREGQGASIFAAAWPDTALTGTVESIAPTARQNAGQQGLTFLVKILLDEQDEIEVRSGMSARAEIHTESSDSALSVPIQAVRYDDEADSETESGTTEESTTYVFVFEDGVARRREVDTGISSDSSQEILAGLEEGELVITGPFRTLRTLDDGDPVERAEDDGEDAGDSDDDGDTDD</sequence>
<feature type="coiled-coil region" evidence="2">
    <location>
        <begin position="111"/>
        <end position="176"/>
    </location>
</feature>
<name>A0A5N0TEI8_9GAMM</name>
<dbReference type="NCBIfam" id="TIGR01730">
    <property type="entry name" value="RND_mfp"/>
    <property type="match status" value="1"/>
</dbReference>
<evidence type="ECO:0000256" key="2">
    <source>
        <dbReference type="SAM" id="Coils"/>
    </source>
</evidence>
<feature type="compositionally biased region" description="Acidic residues" evidence="3">
    <location>
        <begin position="393"/>
        <end position="411"/>
    </location>
</feature>
<feature type="compositionally biased region" description="Basic and acidic residues" evidence="3">
    <location>
        <begin position="382"/>
        <end position="392"/>
    </location>
</feature>
<evidence type="ECO:0000259" key="4">
    <source>
        <dbReference type="Pfam" id="PF25917"/>
    </source>
</evidence>
<keyword evidence="2" id="KW-0175">Coiled coil</keyword>
<evidence type="ECO:0000259" key="5">
    <source>
        <dbReference type="Pfam" id="PF25954"/>
    </source>
</evidence>
<proteinExistence type="inferred from homology"/>
<dbReference type="SUPFAM" id="SSF111369">
    <property type="entry name" value="HlyD-like secretion proteins"/>
    <property type="match status" value="1"/>
</dbReference>
<dbReference type="RefSeq" id="WP_150863217.1">
    <property type="nucleotide sequence ID" value="NZ_VYXP01000003.1"/>
</dbReference>
<dbReference type="Gene3D" id="2.40.420.20">
    <property type="match status" value="1"/>
</dbReference>
<feature type="domain" description="YknX-like C-terminal permuted SH3-like" evidence="6">
    <location>
        <begin position="331"/>
        <end position="391"/>
    </location>
</feature>
<dbReference type="Pfam" id="PF25954">
    <property type="entry name" value="Beta-barrel_RND_2"/>
    <property type="match status" value="1"/>
</dbReference>
<dbReference type="InterPro" id="IPR058637">
    <property type="entry name" value="YknX-like_C"/>
</dbReference>
<dbReference type="Gene3D" id="2.40.30.170">
    <property type="match status" value="1"/>
</dbReference>
<dbReference type="InterPro" id="IPR058792">
    <property type="entry name" value="Beta-barrel_RND_2"/>
</dbReference>
<feature type="domain" description="Multidrug resistance protein MdtA-like barrel-sandwich hybrid" evidence="4">
    <location>
        <begin position="56"/>
        <end position="207"/>
    </location>
</feature>
<feature type="domain" description="CusB-like beta-barrel" evidence="5">
    <location>
        <begin position="224"/>
        <end position="303"/>
    </location>
</feature>
<comment type="similarity">
    <text evidence="1">Belongs to the membrane fusion protein (MFP) (TC 8.A.1) family.</text>
</comment>
<dbReference type="GO" id="GO:0015562">
    <property type="term" value="F:efflux transmembrane transporter activity"/>
    <property type="evidence" value="ECO:0007669"/>
    <property type="project" value="TreeGrafter"/>
</dbReference>
<dbReference type="Gene3D" id="2.40.50.100">
    <property type="match status" value="1"/>
</dbReference>
<keyword evidence="8" id="KW-1185">Reference proteome</keyword>
<evidence type="ECO:0000256" key="1">
    <source>
        <dbReference type="ARBA" id="ARBA00009477"/>
    </source>
</evidence>
<evidence type="ECO:0000313" key="7">
    <source>
        <dbReference type="EMBL" id="KAA9132507.1"/>
    </source>
</evidence>
<dbReference type="GO" id="GO:1990281">
    <property type="term" value="C:efflux pump complex"/>
    <property type="evidence" value="ECO:0007669"/>
    <property type="project" value="TreeGrafter"/>
</dbReference>
<evidence type="ECO:0000313" key="8">
    <source>
        <dbReference type="Proteomes" id="UP000325372"/>
    </source>
</evidence>
<dbReference type="AlphaFoldDB" id="A0A5N0TEI8"/>
<dbReference type="PANTHER" id="PTHR30469">
    <property type="entry name" value="MULTIDRUG RESISTANCE PROTEIN MDTA"/>
    <property type="match status" value="1"/>
</dbReference>
<dbReference type="Pfam" id="PF25917">
    <property type="entry name" value="BSH_RND"/>
    <property type="match status" value="1"/>
</dbReference>
<dbReference type="InterPro" id="IPR058625">
    <property type="entry name" value="MdtA-like_BSH"/>
</dbReference>
<dbReference type="EMBL" id="VYXP01000003">
    <property type="protein sequence ID" value="KAA9132507.1"/>
    <property type="molecule type" value="Genomic_DNA"/>
</dbReference>
<comment type="caution">
    <text evidence="7">The sequence shown here is derived from an EMBL/GenBank/DDBJ whole genome shotgun (WGS) entry which is preliminary data.</text>
</comment>
<reference evidence="7 8" key="1">
    <citation type="submission" date="2019-09" db="EMBL/GenBank/DDBJ databases">
        <title>Wenzhouxiangella sp. Genome sequencing and assembly.</title>
        <authorList>
            <person name="Zhang R."/>
        </authorList>
    </citation>
    <scope>NUCLEOTIDE SEQUENCE [LARGE SCALE GENOMIC DNA]</scope>
    <source>
        <strain evidence="7 8">W260</strain>
    </source>
</reference>
<dbReference type="Proteomes" id="UP000325372">
    <property type="component" value="Unassembled WGS sequence"/>
</dbReference>
<organism evidence="7 8">
    <name type="scientific">Marinihelvus fidelis</name>
    <dbReference type="NCBI Taxonomy" id="2613842"/>
    <lineage>
        <taxon>Bacteria</taxon>
        <taxon>Pseudomonadati</taxon>
        <taxon>Pseudomonadota</taxon>
        <taxon>Gammaproteobacteria</taxon>
        <taxon>Chromatiales</taxon>
        <taxon>Wenzhouxiangellaceae</taxon>
        <taxon>Marinihelvus</taxon>
    </lineage>
</organism>
<dbReference type="InterPro" id="IPR006143">
    <property type="entry name" value="RND_pump_MFP"/>
</dbReference>
<protein>
    <submittedName>
        <fullName evidence="7">Efflux RND transporter periplasmic adaptor subunit</fullName>
    </submittedName>
</protein>
<evidence type="ECO:0000256" key="3">
    <source>
        <dbReference type="SAM" id="MobiDB-lite"/>
    </source>
</evidence>
<feature type="region of interest" description="Disordered" evidence="3">
    <location>
        <begin position="380"/>
        <end position="411"/>
    </location>
</feature>
<accession>A0A5N0TEI8</accession>
<evidence type="ECO:0000259" key="6">
    <source>
        <dbReference type="Pfam" id="PF25989"/>
    </source>
</evidence>
<gene>
    <name evidence="7" type="ORF">F3N42_04585</name>
</gene>
<dbReference type="Pfam" id="PF25989">
    <property type="entry name" value="YknX_C"/>
    <property type="match status" value="1"/>
</dbReference>